<dbReference type="InterPro" id="IPR029063">
    <property type="entry name" value="SAM-dependent_MTases_sf"/>
</dbReference>
<keyword evidence="2" id="KW-0489">Methyltransferase</keyword>
<comment type="caution">
    <text evidence="2">The sequence shown here is derived from an EMBL/GenBank/DDBJ whole genome shotgun (WGS) entry which is preliminary data.</text>
</comment>
<organism evidence="2 3">
    <name type="scientific">Fluviispira multicolorata</name>
    <dbReference type="NCBI Taxonomy" id="2654512"/>
    <lineage>
        <taxon>Bacteria</taxon>
        <taxon>Pseudomonadati</taxon>
        <taxon>Bdellovibrionota</taxon>
        <taxon>Oligoflexia</taxon>
        <taxon>Silvanigrellales</taxon>
        <taxon>Silvanigrellaceae</taxon>
        <taxon>Fluviispira</taxon>
    </lineage>
</organism>
<dbReference type="GO" id="GO:0008168">
    <property type="term" value="F:methyltransferase activity"/>
    <property type="evidence" value="ECO:0007669"/>
    <property type="project" value="UniProtKB-KW"/>
</dbReference>
<keyword evidence="2" id="KW-0808">Transferase</keyword>
<evidence type="ECO:0000313" key="2">
    <source>
        <dbReference type="EMBL" id="KAB8028075.1"/>
    </source>
</evidence>
<dbReference type="PANTHER" id="PTHR43861">
    <property type="entry name" value="TRANS-ACONITATE 2-METHYLTRANSFERASE-RELATED"/>
    <property type="match status" value="1"/>
</dbReference>
<dbReference type="EMBL" id="WFLN01000010">
    <property type="protein sequence ID" value="KAB8028075.1"/>
    <property type="molecule type" value="Genomic_DNA"/>
</dbReference>
<keyword evidence="1" id="KW-0472">Membrane</keyword>
<proteinExistence type="predicted"/>
<dbReference type="SUPFAM" id="SSF53335">
    <property type="entry name" value="S-adenosyl-L-methionine-dependent methyltransferases"/>
    <property type="match status" value="1"/>
</dbReference>
<protein>
    <submittedName>
        <fullName evidence="2">Methyltransferase domain-containing protein</fullName>
    </submittedName>
</protein>
<dbReference type="Proteomes" id="UP000442694">
    <property type="component" value="Unassembled WGS sequence"/>
</dbReference>
<gene>
    <name evidence="2" type="ORF">GCL57_13570</name>
</gene>
<dbReference type="RefSeq" id="WP_152213896.1">
    <property type="nucleotide sequence ID" value="NZ_WFLN01000010.1"/>
</dbReference>
<evidence type="ECO:0000313" key="3">
    <source>
        <dbReference type="Proteomes" id="UP000442694"/>
    </source>
</evidence>
<dbReference type="CDD" id="cd02440">
    <property type="entry name" value="AdoMet_MTases"/>
    <property type="match status" value="1"/>
</dbReference>
<sequence length="323" mass="37874">MDEPRLKSVCPNCQINDAYLIQNSHVQLQQKNEIFQFLKCKNCSLIYLNMPPNSEKMSEYYHSCYLPHLGSKAWGKYAKFVDKAQISVDMKKLNYVNKYYPHFNEKSHLLDYGCGKPTFLDFAKKKSNAYCSGLDISEQGWGDYKINSLNNLNLVKGIFSDLNKNIKFNVITLWHVLEHEYNPVMILQNLKKIIAEDGILIIEVPNHNSFFVKIQKGFWAGYHTPRHTVVFTKQTITNTLARSGWNVVKYKKYGTLDAFTLWWLGRHERLCHEKNTHLIDFEPRFLSYLFLKIITWPFFILERIIGLGVLIVIAKPKNMNEKY</sequence>
<dbReference type="GO" id="GO:0032259">
    <property type="term" value="P:methylation"/>
    <property type="evidence" value="ECO:0007669"/>
    <property type="project" value="UniProtKB-KW"/>
</dbReference>
<keyword evidence="3" id="KW-1185">Reference proteome</keyword>
<reference evidence="2 3" key="1">
    <citation type="submission" date="2019-10" db="EMBL/GenBank/DDBJ databases">
        <title>New genus of Silvanigrellaceae.</title>
        <authorList>
            <person name="Pitt A."/>
            <person name="Hahn M.W."/>
        </authorList>
    </citation>
    <scope>NUCLEOTIDE SEQUENCE [LARGE SCALE GENOMIC DNA]</scope>
    <source>
        <strain evidence="2 3">33A1-SZDP</strain>
    </source>
</reference>
<dbReference type="Pfam" id="PF13489">
    <property type="entry name" value="Methyltransf_23"/>
    <property type="match status" value="1"/>
</dbReference>
<keyword evidence="1" id="KW-0812">Transmembrane</keyword>
<keyword evidence="1" id="KW-1133">Transmembrane helix</keyword>
<evidence type="ECO:0000256" key="1">
    <source>
        <dbReference type="SAM" id="Phobius"/>
    </source>
</evidence>
<feature type="transmembrane region" description="Helical" evidence="1">
    <location>
        <begin position="293"/>
        <end position="314"/>
    </location>
</feature>
<dbReference type="Gene3D" id="3.40.50.150">
    <property type="entry name" value="Vaccinia Virus protein VP39"/>
    <property type="match status" value="1"/>
</dbReference>
<name>A0A833N4J0_9BACT</name>
<accession>A0A833N4J0</accession>
<dbReference type="AlphaFoldDB" id="A0A833N4J0"/>